<dbReference type="Proteomes" id="UP001168423">
    <property type="component" value="Unassembled WGS sequence"/>
</dbReference>
<evidence type="ECO:0000259" key="2">
    <source>
        <dbReference type="Pfam" id="PF00534"/>
    </source>
</evidence>
<dbReference type="PANTHER" id="PTHR45918:SF1">
    <property type="entry name" value="ALPHA-1,3_1,6-MANNOSYLTRANSFERASE ALG2"/>
    <property type="match status" value="1"/>
</dbReference>
<feature type="domain" description="Glycosyl transferase family 1" evidence="2">
    <location>
        <begin position="188"/>
        <end position="326"/>
    </location>
</feature>
<dbReference type="InterPro" id="IPR001296">
    <property type="entry name" value="Glyco_trans_1"/>
</dbReference>
<dbReference type="InterPro" id="IPR027054">
    <property type="entry name" value="ALG2"/>
</dbReference>
<evidence type="ECO:0000313" key="3">
    <source>
        <dbReference type="EMBL" id="MDN7011921.1"/>
    </source>
</evidence>
<sequence>MKIAIFHDYFGAIGGAEKVTVCMAEALGADIITTDTRALGALTLPGKCISLGETVKLPPLKQISATMKFSSADFSDAYDFFIFSGNWAQYAGKKHHPNLWYCHSPTRAFYDLYDVYLSRQSFVRRQLFRAWANSHRVLDQRSVRYVDRIVTNSENVRNRINTFYNRDVSVIYPPIDTSEFTCKGYGDFWLSVNRLYPEKRIELQVEAFRSMPDERLVIVGGYSEGDHAGPYVDRVRRSLPRNVELRGEVSEEELVDLYARCKGFITTARDEDFGMTPVEAMAAGKPVVAVREGGYCESVIDGVTGFLVPAGVSAIIRAVVEVSRDPARYGEACLARARLFDQSVFEDQIWSVVNDVS</sequence>
<dbReference type="EMBL" id="VCYI01000002">
    <property type="protein sequence ID" value="MDN7011921.1"/>
    <property type="molecule type" value="Genomic_DNA"/>
</dbReference>
<evidence type="ECO:0000256" key="1">
    <source>
        <dbReference type="ARBA" id="ARBA00022679"/>
    </source>
</evidence>
<reference evidence="3" key="1">
    <citation type="submission" date="2019-05" db="EMBL/GenBank/DDBJ databases">
        <title>Isolation and characterization of methanogens from the cold seep sediment at Four-Way Closure Ridge.</title>
        <authorList>
            <person name="You Y.-T."/>
            <person name="Chen S.-C."/>
            <person name="Zhang W.-L."/>
            <person name="Lai M.-C."/>
        </authorList>
    </citation>
    <scope>NUCLEOTIDE SEQUENCE</scope>
    <source>
        <strain evidence="3">FWC-SCC3</strain>
    </source>
</reference>
<dbReference type="Gene3D" id="3.40.50.2000">
    <property type="entry name" value="Glycogen Phosphorylase B"/>
    <property type="match status" value="2"/>
</dbReference>
<dbReference type="Pfam" id="PF00534">
    <property type="entry name" value="Glycos_transf_1"/>
    <property type="match status" value="1"/>
</dbReference>
<dbReference type="PANTHER" id="PTHR45918">
    <property type="entry name" value="ALPHA-1,3/1,6-MANNOSYLTRANSFERASE ALG2"/>
    <property type="match status" value="1"/>
</dbReference>
<dbReference type="RefSeq" id="WP_301676510.1">
    <property type="nucleotide sequence ID" value="NZ_VCYI01000002.1"/>
</dbReference>
<proteinExistence type="predicted"/>
<dbReference type="SUPFAM" id="SSF53756">
    <property type="entry name" value="UDP-Glycosyltransferase/glycogen phosphorylase"/>
    <property type="match status" value="1"/>
</dbReference>
<keyword evidence="4" id="KW-1185">Reference proteome</keyword>
<keyword evidence="1" id="KW-0808">Transferase</keyword>
<evidence type="ECO:0000313" key="4">
    <source>
        <dbReference type="Proteomes" id="UP001168423"/>
    </source>
</evidence>
<name>A0ABT8M0Z4_9EURY</name>
<gene>
    <name evidence="3" type="ORF">FGW20_02445</name>
</gene>
<protein>
    <submittedName>
        <fullName evidence="3">Glycosyltransferase family 4 protein</fullName>
    </submittedName>
</protein>
<organism evidence="3 4">
    <name type="scientific">Methanoculleus methanifontis</name>
    <dbReference type="NCBI Taxonomy" id="2584086"/>
    <lineage>
        <taxon>Archaea</taxon>
        <taxon>Methanobacteriati</taxon>
        <taxon>Methanobacteriota</taxon>
        <taxon>Stenosarchaea group</taxon>
        <taxon>Methanomicrobia</taxon>
        <taxon>Methanomicrobiales</taxon>
        <taxon>Methanomicrobiaceae</taxon>
        <taxon>Methanoculleus</taxon>
    </lineage>
</organism>
<accession>A0ABT8M0Z4</accession>
<comment type="caution">
    <text evidence="3">The sequence shown here is derived from an EMBL/GenBank/DDBJ whole genome shotgun (WGS) entry which is preliminary data.</text>
</comment>